<organism evidence="1 2">
    <name type="scientific">Acetivibrio saccincola</name>
    <dbReference type="NCBI Taxonomy" id="1677857"/>
    <lineage>
        <taxon>Bacteria</taxon>
        <taxon>Bacillati</taxon>
        <taxon>Bacillota</taxon>
        <taxon>Clostridia</taxon>
        <taxon>Eubacteriales</taxon>
        <taxon>Oscillospiraceae</taxon>
        <taxon>Acetivibrio</taxon>
    </lineage>
</organism>
<comment type="caution">
    <text evidence="1">The sequence shown here is derived from an EMBL/GenBank/DDBJ whole genome shotgun (WGS) entry which is preliminary data.</text>
</comment>
<dbReference type="RefSeq" id="WP_105368038.1">
    <property type="nucleotide sequence ID" value="NZ_NEMB01000003.1"/>
</dbReference>
<accession>A0A2S8RAJ0</accession>
<evidence type="ECO:0000313" key="2">
    <source>
        <dbReference type="Proteomes" id="UP000239720"/>
    </source>
</evidence>
<name>A0A2S8RAJ0_9FIRM</name>
<gene>
    <name evidence="1" type="ORF">B9R14_08610</name>
</gene>
<dbReference type="Proteomes" id="UP000239720">
    <property type="component" value="Unassembled WGS sequence"/>
</dbReference>
<reference evidence="1 2" key="1">
    <citation type="journal article" date="2018" name="Syst. Appl. Microbiol.">
        <title>Characterization and high-quality draft genome sequence of Herbivorax saccincola A7, an anaerobic, alkaliphilic, thermophilic, cellulolytic, and xylanolytic bacterium.</title>
        <authorList>
            <person name="Aikawa S."/>
            <person name="Baramee S."/>
            <person name="Sermsathanaswadi J."/>
            <person name="Thianheng P."/>
            <person name="Tachaapaikoon C."/>
            <person name="Shikata A."/>
            <person name="Waeonukul R."/>
            <person name="Pason P."/>
            <person name="Ratanakhanokchai K."/>
            <person name="Kosugi A."/>
        </authorList>
    </citation>
    <scope>NUCLEOTIDE SEQUENCE [LARGE SCALE GENOMIC DNA]</scope>
    <source>
        <strain evidence="1 2">A7</strain>
    </source>
</reference>
<dbReference type="AlphaFoldDB" id="A0A2S8RAJ0"/>
<protein>
    <recommendedName>
        <fullName evidence="3">DUF4304 domain-containing protein</fullName>
    </recommendedName>
</protein>
<evidence type="ECO:0000313" key="1">
    <source>
        <dbReference type="EMBL" id="PQQ66800.1"/>
    </source>
</evidence>
<dbReference type="EMBL" id="NEMB01000003">
    <property type="protein sequence ID" value="PQQ66800.1"/>
    <property type="molecule type" value="Genomic_DNA"/>
</dbReference>
<sequence length="176" mass="20015">MDIILQKFISEVNLKFAFLEEYGYKKIGGNIENEDYYPDSEVVVKYIGNSVGVEIYWYFAGANIGVVFFELQNGEIPAKKIFIGESKDASRAINLYTLAKYLDKWDDKLFLLKDVDNVTIPKIKKREKVIKENMSGIVDGLSTAVIKLASSIISGDTSIFKDVMHYQSELIKKQFS</sequence>
<proteinExistence type="predicted"/>
<evidence type="ECO:0008006" key="3">
    <source>
        <dbReference type="Google" id="ProtNLM"/>
    </source>
</evidence>